<keyword evidence="2" id="KW-1185">Reference proteome</keyword>
<evidence type="ECO:0000313" key="2">
    <source>
        <dbReference type="Proteomes" id="UP001202248"/>
    </source>
</evidence>
<dbReference type="Gene3D" id="2.115.10.20">
    <property type="entry name" value="Glycosyl hydrolase domain, family 43"/>
    <property type="match status" value="1"/>
</dbReference>
<dbReference type="CDD" id="cd08994">
    <property type="entry name" value="GH43_62_32_68_117_130-like"/>
    <property type="match status" value="1"/>
</dbReference>
<gene>
    <name evidence="1" type="ORF">MKP09_03335</name>
</gene>
<dbReference type="GO" id="GO:0016787">
    <property type="term" value="F:hydrolase activity"/>
    <property type="evidence" value="ECO:0007669"/>
    <property type="project" value="UniProtKB-KW"/>
</dbReference>
<organism evidence="1 2">
    <name type="scientific">Niabella ginsengisoli</name>
    <dbReference type="NCBI Taxonomy" id="522298"/>
    <lineage>
        <taxon>Bacteria</taxon>
        <taxon>Pseudomonadati</taxon>
        <taxon>Bacteroidota</taxon>
        <taxon>Chitinophagia</taxon>
        <taxon>Chitinophagales</taxon>
        <taxon>Chitinophagaceae</taxon>
        <taxon>Niabella</taxon>
    </lineage>
</organism>
<dbReference type="SUPFAM" id="SSF75005">
    <property type="entry name" value="Arabinanase/levansucrase/invertase"/>
    <property type="match status" value="2"/>
</dbReference>
<dbReference type="EMBL" id="JAKWBL010000001">
    <property type="protein sequence ID" value="MCH5597016.1"/>
    <property type="molecule type" value="Genomic_DNA"/>
</dbReference>
<comment type="caution">
    <text evidence="1">The sequence shown here is derived from an EMBL/GenBank/DDBJ whole genome shotgun (WGS) entry which is preliminary data.</text>
</comment>
<dbReference type="Proteomes" id="UP001202248">
    <property type="component" value="Unassembled WGS sequence"/>
</dbReference>
<sequence>MFIPYSLLQFPGTSFSTGQPRSVKKIGKIDSTNIFISKNYYTWGASVVEGEDGKYHMFYSRWPHGKRLEKDDSLNYIFDGFAGWNKYSEIAYAVSDNITGPYRHVKTILKGTGDPSRWDRFTFHNPYIRKFEGYYYLYFISNSFDSSLTGDKPLSPSRLQWFKYNCTQKIGVLKAKTIEELIDRSPTSATGAFIMEPDNKQTFEVTNNPCVTEGPDGKYYMMYKSRKPVFGHMTFWMAIAAKPEGPFKTVSSVLTSPETASEDPSIWYDKKRKRFYAVAKYFSNTLKLAPQFGSIILITSKNGIDWQPAKHTLATLKEIKFQNGSKVDLANLERPFVVADRKGQPIALFAAAAIQNPFKGNPLRVDNEHNTFNVHIPLK</sequence>
<protein>
    <submittedName>
        <fullName evidence="1">Glycoside hydrolase family protein</fullName>
    </submittedName>
</protein>
<name>A0ABS9SF77_9BACT</name>
<proteinExistence type="predicted"/>
<keyword evidence="1" id="KW-0378">Hydrolase</keyword>
<dbReference type="InterPro" id="IPR023296">
    <property type="entry name" value="Glyco_hydro_beta-prop_sf"/>
</dbReference>
<accession>A0ABS9SF77</accession>
<dbReference type="RefSeq" id="WP_240826426.1">
    <property type="nucleotide sequence ID" value="NZ_JAKWBL010000001.1"/>
</dbReference>
<reference evidence="1 2" key="1">
    <citation type="submission" date="2022-02" db="EMBL/GenBank/DDBJ databases">
        <authorList>
            <person name="Min J."/>
        </authorList>
    </citation>
    <scope>NUCLEOTIDE SEQUENCE [LARGE SCALE GENOMIC DNA]</scope>
    <source>
        <strain evidence="1 2">GR10-1</strain>
    </source>
</reference>
<evidence type="ECO:0000313" key="1">
    <source>
        <dbReference type="EMBL" id="MCH5597016.1"/>
    </source>
</evidence>